<organism evidence="10 11">
    <name type="scientific">Tigriopus californicus</name>
    <name type="common">Marine copepod</name>
    <dbReference type="NCBI Taxonomy" id="6832"/>
    <lineage>
        <taxon>Eukaryota</taxon>
        <taxon>Metazoa</taxon>
        <taxon>Ecdysozoa</taxon>
        <taxon>Arthropoda</taxon>
        <taxon>Crustacea</taxon>
        <taxon>Multicrustacea</taxon>
        <taxon>Hexanauplia</taxon>
        <taxon>Copepoda</taxon>
        <taxon>Harpacticoida</taxon>
        <taxon>Harpacticidae</taxon>
        <taxon>Tigriopus</taxon>
    </lineage>
</organism>
<feature type="region of interest" description="Disordered" evidence="8">
    <location>
        <begin position="415"/>
        <end position="456"/>
    </location>
</feature>
<dbReference type="SMART" id="SM00032">
    <property type="entry name" value="CCP"/>
    <property type="match status" value="3"/>
</dbReference>
<dbReference type="EMBL" id="VCGU01000458">
    <property type="protein sequence ID" value="TRY64124.1"/>
    <property type="molecule type" value="Genomic_DNA"/>
</dbReference>
<feature type="compositionally biased region" description="Low complexity" evidence="8">
    <location>
        <begin position="633"/>
        <end position="647"/>
    </location>
</feature>
<dbReference type="InterPro" id="IPR000436">
    <property type="entry name" value="Sushi_SCR_CCP_dom"/>
</dbReference>
<evidence type="ECO:0000256" key="1">
    <source>
        <dbReference type="ARBA" id="ARBA00022659"/>
    </source>
</evidence>
<feature type="compositionally biased region" description="Low complexity" evidence="8">
    <location>
        <begin position="773"/>
        <end position="797"/>
    </location>
</feature>
<dbReference type="SUPFAM" id="SSF49785">
    <property type="entry name" value="Galactose-binding domain-like"/>
    <property type="match status" value="1"/>
</dbReference>
<keyword evidence="2" id="KW-0479">Metal-binding</keyword>
<dbReference type="STRING" id="6832.A0A553NF99"/>
<evidence type="ECO:0000256" key="7">
    <source>
        <dbReference type="PROSITE-ProRule" id="PRU00302"/>
    </source>
</evidence>
<dbReference type="Pfam" id="PF22633">
    <property type="entry name" value="F5_F8_type_C_2"/>
    <property type="match status" value="1"/>
</dbReference>
<keyword evidence="6" id="KW-0325">Glycoprotein</keyword>
<evidence type="ECO:0000256" key="6">
    <source>
        <dbReference type="ARBA" id="ARBA00023180"/>
    </source>
</evidence>
<feature type="disulfide bond" evidence="7">
    <location>
        <begin position="241"/>
        <end position="268"/>
    </location>
</feature>
<feature type="region of interest" description="Disordered" evidence="8">
    <location>
        <begin position="666"/>
        <end position="737"/>
    </location>
</feature>
<evidence type="ECO:0000256" key="5">
    <source>
        <dbReference type="ARBA" id="ARBA00023157"/>
    </source>
</evidence>
<keyword evidence="5 7" id="KW-1015">Disulfide bond</keyword>
<protein>
    <recommendedName>
        <fullName evidence="9">Sushi domain-containing protein</fullName>
    </recommendedName>
</protein>
<dbReference type="InterPro" id="IPR050350">
    <property type="entry name" value="Compl-Cell_Adhes-Reg"/>
</dbReference>
<dbReference type="SMART" id="SM00607">
    <property type="entry name" value="FTP"/>
    <property type="match status" value="1"/>
</dbReference>
<dbReference type="OMA" id="LATYHCN"/>
<dbReference type="Gene3D" id="2.10.70.10">
    <property type="entry name" value="Complement Module, domain 1"/>
    <property type="match status" value="3"/>
</dbReference>
<feature type="compositionally biased region" description="Low complexity" evidence="8">
    <location>
        <begin position="427"/>
        <end position="441"/>
    </location>
</feature>
<dbReference type="AlphaFoldDB" id="A0A553NF99"/>
<evidence type="ECO:0000313" key="10">
    <source>
        <dbReference type="EMBL" id="TRY64124.1"/>
    </source>
</evidence>
<feature type="disulfide bond" evidence="7">
    <location>
        <begin position="43"/>
        <end position="70"/>
    </location>
</feature>
<feature type="compositionally biased region" description="Pro residues" evidence="8">
    <location>
        <begin position="670"/>
        <end position="685"/>
    </location>
</feature>
<dbReference type="SUPFAM" id="SSF57535">
    <property type="entry name" value="Complement control module/SCR domain"/>
    <property type="match status" value="3"/>
</dbReference>
<feature type="region of interest" description="Disordered" evidence="8">
    <location>
        <begin position="768"/>
        <end position="799"/>
    </location>
</feature>
<dbReference type="Proteomes" id="UP000318571">
    <property type="component" value="Chromosome 10"/>
</dbReference>
<sequence>MGRFGSPVASLRSECGFPGVPLNGSIHGSSLLFLEGEEVTYYCDEGFVLFGEEKRACGTNGSWIGSLPECKLNLALGKSSLQSSTLWSYDPGLAVDGDPDSCSFTPRSSEQRWWQVHLGDAVTIQAVAVTISPGAYQQFTIFVIELLEGNKAMYKPCSKFEGKFENKKAVFLCNDGDGHPGQFVYIRDDREEQEYFGLCEVEVFEYKKVQCDHPKSVKDGFIEVSNFRGKYVFGSLATYHCNPGYILWGNASRLCGHEGTWSGMTPQCKPITCGQPPEVSNARSSLINGSTLWQSFASYECKPGFRMQFNHIIQDADDDVANSVSGGSINQTQVHSMCTESGIWETVQFSCIFDPLAISLEEGSLLEALEDHHLYREKESGMMYNTIDTRPSAASQRREHQAHAAKLKSQFDTFPRHHQHHQHSALTITTTTTMTNNTNNTDLGDSSTLGSNEAETSLGRSVVASVHQLQQQLSTFKPPQCSPLLLQIPASQPGHAHHHRTSSGVDLGSHRSSGDGGSEIDMESEAPYATLKARNEIETEEEEESHYSLIRQPDGRADDPAYSPLGVDGGYLGSAQSSDDAGYESLHQHQEALKAGNIQHPPMNIMGIESTEVREKVYETLRRHEDIMTQSVLSTGCSSSGSSHSVTAVPGSKSIKGIRSNLALRFSHPVPDPQPSPPELPPPPENCDISALYAKVDRSKKKKNRDSASSSDTTPCSPHDRSSTLPGHAQSQVEMSPTKSLIQKFNTLGTHERLEGASPGRLTAHRKVTHVQSNPTHSTSSSSLSTTPSSSATPTEPMYATIGNKNRRLTAFHHAANV</sequence>
<proteinExistence type="predicted"/>
<keyword evidence="3" id="KW-0677">Repeat</keyword>
<feature type="compositionally biased region" description="Polar residues" evidence="8">
    <location>
        <begin position="707"/>
        <end position="716"/>
    </location>
</feature>
<keyword evidence="1 7" id="KW-0768">Sushi</keyword>
<feature type="domain" description="Sushi" evidence="9">
    <location>
        <begin position="13"/>
        <end position="72"/>
    </location>
</feature>
<dbReference type="Pfam" id="PF00084">
    <property type="entry name" value="Sushi"/>
    <property type="match status" value="3"/>
</dbReference>
<dbReference type="InterPro" id="IPR008979">
    <property type="entry name" value="Galactose-bd-like_sf"/>
</dbReference>
<gene>
    <name evidence="10" type="ORF">TCAL_08220</name>
</gene>
<keyword evidence="4" id="KW-0106">Calcium</keyword>
<dbReference type="CDD" id="cd00033">
    <property type="entry name" value="CCP"/>
    <property type="match status" value="3"/>
</dbReference>
<evidence type="ECO:0000256" key="3">
    <source>
        <dbReference type="ARBA" id="ARBA00022737"/>
    </source>
</evidence>
<feature type="region of interest" description="Disordered" evidence="8">
    <location>
        <begin position="633"/>
        <end position="653"/>
    </location>
</feature>
<accession>A0A553NF99</accession>
<feature type="compositionally biased region" description="Polar residues" evidence="8">
    <location>
        <begin position="442"/>
        <end position="456"/>
    </location>
</feature>
<feature type="domain" description="Sushi" evidence="9">
    <location>
        <begin position="209"/>
        <end position="270"/>
    </location>
</feature>
<dbReference type="PANTHER" id="PTHR19325">
    <property type="entry name" value="COMPLEMENT COMPONENT-RELATED SUSHI DOMAIN-CONTAINING"/>
    <property type="match status" value="1"/>
</dbReference>
<evidence type="ECO:0000313" key="11">
    <source>
        <dbReference type="Proteomes" id="UP000318571"/>
    </source>
</evidence>
<evidence type="ECO:0000256" key="4">
    <source>
        <dbReference type="ARBA" id="ARBA00022837"/>
    </source>
</evidence>
<keyword evidence="11" id="KW-1185">Reference proteome</keyword>
<evidence type="ECO:0000259" key="9">
    <source>
        <dbReference type="PROSITE" id="PS50923"/>
    </source>
</evidence>
<dbReference type="InterPro" id="IPR006585">
    <property type="entry name" value="FTP1"/>
</dbReference>
<name>A0A553NF99_TIGCA</name>
<feature type="region of interest" description="Disordered" evidence="8">
    <location>
        <begin position="484"/>
        <end position="586"/>
    </location>
</feature>
<evidence type="ECO:0000256" key="2">
    <source>
        <dbReference type="ARBA" id="ARBA00022723"/>
    </source>
</evidence>
<dbReference type="PANTHER" id="PTHR19325:SF574">
    <property type="entry name" value="SUSHI, VON WILLEBRAND FACTOR TYPE A, EGF AND PENTRAXIN DOMAIN-CONTAINING PROTEIN 1"/>
    <property type="match status" value="1"/>
</dbReference>
<comment type="caution">
    <text evidence="10">The sequence shown here is derived from an EMBL/GenBank/DDBJ whole genome shotgun (WGS) entry which is preliminary data.</text>
</comment>
<dbReference type="Gene3D" id="2.60.120.260">
    <property type="entry name" value="Galactose-binding domain-like"/>
    <property type="match status" value="1"/>
</dbReference>
<comment type="caution">
    <text evidence="7">Lacks conserved residue(s) required for the propagation of feature annotation.</text>
</comment>
<dbReference type="InterPro" id="IPR035976">
    <property type="entry name" value="Sushi/SCR/CCP_sf"/>
</dbReference>
<dbReference type="GO" id="GO:0046872">
    <property type="term" value="F:metal ion binding"/>
    <property type="evidence" value="ECO:0007669"/>
    <property type="project" value="UniProtKB-KW"/>
</dbReference>
<feature type="compositionally biased region" description="Polar residues" evidence="8">
    <location>
        <begin position="723"/>
        <end position="737"/>
    </location>
</feature>
<evidence type="ECO:0000256" key="8">
    <source>
        <dbReference type="SAM" id="MobiDB-lite"/>
    </source>
</evidence>
<dbReference type="PROSITE" id="PS50923">
    <property type="entry name" value="SUSHI"/>
    <property type="match status" value="2"/>
</dbReference>
<reference evidence="10 11" key="1">
    <citation type="journal article" date="2018" name="Nat. Ecol. Evol.">
        <title>Genomic signatures of mitonuclear coevolution across populations of Tigriopus californicus.</title>
        <authorList>
            <person name="Barreto F.S."/>
            <person name="Watson E.T."/>
            <person name="Lima T.G."/>
            <person name="Willett C.S."/>
            <person name="Edmands S."/>
            <person name="Li W."/>
            <person name="Burton R.S."/>
        </authorList>
    </citation>
    <scope>NUCLEOTIDE SEQUENCE [LARGE SCALE GENOMIC DNA]</scope>
    <source>
        <strain evidence="10 11">San Diego</strain>
    </source>
</reference>